<evidence type="ECO:0000313" key="1">
    <source>
        <dbReference type="EMBL" id="MCF6139366.1"/>
    </source>
</evidence>
<keyword evidence="2" id="KW-1185">Reference proteome</keyword>
<sequence>MGKMNNLFFSHHETKDPFYASHGKRIGITAKTLDHKMIRNTQVSKRKLLVDRSNNNWYYYPIDRKGKFDLVATNDQTGTIMNKKVKGTPNIYEFENSVVIACEGNGEVGYVYQFSKDNLKLLNEWEIDGFIWGVIEYNGSVCVSAYVVDLDTARLYILNGRSVDFVELGTHFAPSDLLVLNERLFISSYPLSENSPKQILMVDEEYDIEKKFGVSICPRFLFENGEDILIQELDVKTGRSDRYSLLNLNSGEEMVSKRSMPLRIVNF</sequence>
<comment type="caution">
    <text evidence="1">The sequence shown here is derived from an EMBL/GenBank/DDBJ whole genome shotgun (WGS) entry which is preliminary data.</text>
</comment>
<evidence type="ECO:0000313" key="2">
    <source>
        <dbReference type="Proteomes" id="UP001649381"/>
    </source>
</evidence>
<proteinExistence type="predicted"/>
<name>A0ABS9H5H5_9BACL</name>
<dbReference type="RefSeq" id="WP_236338133.1">
    <property type="nucleotide sequence ID" value="NZ_JAKIJS010000003.1"/>
</dbReference>
<dbReference type="Proteomes" id="UP001649381">
    <property type="component" value="Unassembled WGS sequence"/>
</dbReference>
<reference evidence="1 2" key="1">
    <citation type="submission" date="2022-01" db="EMBL/GenBank/DDBJ databases">
        <title>Alkalihalobacillus sp. EGI L200015, a novel bacterium isolated from a salt lake sediment.</title>
        <authorList>
            <person name="Gao L."/>
            <person name="Fang B.-Z."/>
            <person name="Li W.-J."/>
        </authorList>
    </citation>
    <scope>NUCLEOTIDE SEQUENCE [LARGE SCALE GENOMIC DNA]</scope>
    <source>
        <strain evidence="1 2">KCTC 12718</strain>
    </source>
</reference>
<accession>A0ABS9H5H5</accession>
<dbReference type="EMBL" id="JAKIJS010000003">
    <property type="protein sequence ID" value="MCF6139366.1"/>
    <property type="molecule type" value="Genomic_DNA"/>
</dbReference>
<protein>
    <submittedName>
        <fullName evidence="1">Uncharacterized protein</fullName>
    </submittedName>
</protein>
<organism evidence="1 2">
    <name type="scientific">Pseudalkalibacillus berkeleyi</name>
    <dbReference type="NCBI Taxonomy" id="1069813"/>
    <lineage>
        <taxon>Bacteria</taxon>
        <taxon>Bacillati</taxon>
        <taxon>Bacillota</taxon>
        <taxon>Bacilli</taxon>
        <taxon>Bacillales</taxon>
        <taxon>Fictibacillaceae</taxon>
        <taxon>Pseudalkalibacillus</taxon>
    </lineage>
</organism>
<gene>
    <name evidence="1" type="ORF">L2716_16695</name>
</gene>